<sequence>MKSQVSTHIRIPLLRQPLSSASPLLPIVRLRSTSTAATVKPPQVRMTNGRVPDSMEVKEGWTSSSE</sequence>
<name>Q5JKC9_ORYSJ</name>
<gene>
    <name evidence="2" type="primary">OSJNBa0026J14.27</name>
</gene>
<organism evidence="2">
    <name type="scientific">Oryza sativa subsp. japonica</name>
    <name type="common">Rice</name>
    <dbReference type="NCBI Taxonomy" id="39947"/>
    <lineage>
        <taxon>Eukaryota</taxon>
        <taxon>Viridiplantae</taxon>
        <taxon>Streptophyta</taxon>
        <taxon>Embryophyta</taxon>
        <taxon>Tracheophyta</taxon>
        <taxon>Spermatophyta</taxon>
        <taxon>Magnoliopsida</taxon>
        <taxon>Liliopsida</taxon>
        <taxon>Poales</taxon>
        <taxon>Poaceae</taxon>
        <taxon>BOP clade</taxon>
        <taxon>Oryzoideae</taxon>
        <taxon>Oryzeae</taxon>
        <taxon>Oryzinae</taxon>
        <taxon>Oryza</taxon>
        <taxon>Oryza sativa</taxon>
    </lineage>
</organism>
<accession>Q5JKC9</accession>
<proteinExistence type="predicted"/>
<dbReference type="EMBL" id="AP004231">
    <property type="protein sequence ID" value="BAD88079.1"/>
    <property type="molecule type" value="Genomic_DNA"/>
</dbReference>
<feature type="region of interest" description="Disordered" evidence="1">
    <location>
        <begin position="44"/>
        <end position="66"/>
    </location>
</feature>
<dbReference type="Proteomes" id="UP000817658">
    <property type="component" value="Chromosome 1"/>
</dbReference>
<reference evidence="2" key="1">
    <citation type="journal article" date="2002" name="Nature">
        <title>The genome sequence and structure of rice chromosome 1.</title>
        <authorList>
            <person name="Sasaki T."/>
            <person name="Matsumoto T."/>
            <person name="Yamamoto K."/>
            <person name="Sakata K."/>
            <person name="Baba T."/>
            <person name="Katayose Y."/>
            <person name="Wu J."/>
            <person name="Niimura Y."/>
            <person name="Cheng Z."/>
            <person name="Nagamura Y."/>
            <person name="Antonio B.A."/>
            <person name="Kanamori H."/>
            <person name="Hosokawa S."/>
            <person name="Masukawa M."/>
            <person name="Arikawa K."/>
            <person name="Chiden Y."/>
            <person name="Hayashi M."/>
            <person name="Okamoto M."/>
            <person name="Ando T."/>
            <person name="Aoki H."/>
            <person name="Arita K."/>
            <person name="Hamada M."/>
            <person name="Harada C."/>
            <person name="Hijishita S."/>
            <person name="Honda M."/>
            <person name="Ichikawa Y."/>
            <person name="Idonuma A."/>
            <person name="Iijima M."/>
            <person name="Ikeda M."/>
            <person name="Ikeno M."/>
            <person name="Itoh S."/>
            <person name="Itoh T."/>
            <person name="Itoh Y."/>
            <person name="Itoh Y."/>
            <person name="Iwabuchi A."/>
            <person name="Kamiya K."/>
            <person name="Karasawa W."/>
            <person name="Katagiri S."/>
            <person name="Kikuta A."/>
            <person name="Kobayashi N."/>
            <person name="Kono I."/>
            <person name="Machita K."/>
            <person name="Maehara T."/>
            <person name="Mizuno H."/>
            <person name="Mizubayashi T."/>
            <person name="Mukai Y."/>
            <person name="Nagasaki H."/>
            <person name="Nakashima M."/>
            <person name="Nakama Y."/>
            <person name="Nakamichi Y."/>
            <person name="Nakamura M."/>
            <person name="Namiki N."/>
            <person name="Negishi M."/>
            <person name="Ohta I."/>
            <person name="Ono N."/>
            <person name="Saji S."/>
            <person name="Sakai K."/>
            <person name="Shibata M."/>
            <person name="Shimokawa T."/>
            <person name="Shomura A."/>
            <person name="Song J."/>
            <person name="Takazaki Y."/>
            <person name="Terasawa K."/>
            <person name="Tsuji K."/>
            <person name="Waki K."/>
            <person name="Yamagata H."/>
            <person name="Yamane H."/>
            <person name="Yoshiki S."/>
            <person name="Yoshihara R."/>
            <person name="Yukawa K."/>
            <person name="Zhong H."/>
            <person name="Iwama H."/>
            <person name="Endo T."/>
            <person name="Ito H."/>
            <person name="Hahn J.H."/>
            <person name="Kim H.I."/>
            <person name="Eun M.Y."/>
            <person name="Yano M."/>
            <person name="Jiang J."/>
            <person name="Gojobori T."/>
        </authorList>
    </citation>
    <scope>NUCLEOTIDE SEQUENCE [LARGE SCALE GENOMIC DNA]</scope>
</reference>
<protein>
    <submittedName>
        <fullName evidence="2">Uncharacterized protein</fullName>
    </submittedName>
</protein>
<evidence type="ECO:0000313" key="2">
    <source>
        <dbReference type="EMBL" id="BAD88079.1"/>
    </source>
</evidence>
<evidence type="ECO:0000256" key="1">
    <source>
        <dbReference type="SAM" id="MobiDB-lite"/>
    </source>
</evidence>
<dbReference type="AlphaFoldDB" id="Q5JKC9"/>